<accession>A0A948W6P9</accession>
<protein>
    <submittedName>
        <fullName evidence="2">P1 family peptidase</fullName>
    </submittedName>
</protein>
<gene>
    <name evidence="2" type="ORF">KJ970_12555</name>
</gene>
<dbReference type="CDD" id="cd02252">
    <property type="entry name" value="nylC_like"/>
    <property type="match status" value="1"/>
</dbReference>
<dbReference type="GO" id="GO:0004177">
    <property type="term" value="F:aminopeptidase activity"/>
    <property type="evidence" value="ECO:0007669"/>
    <property type="project" value="TreeGrafter"/>
</dbReference>
<dbReference type="InterPro" id="IPR005321">
    <property type="entry name" value="Peptidase_S58_DmpA"/>
</dbReference>
<proteinExistence type="inferred from homology"/>
<dbReference type="Proteomes" id="UP000777784">
    <property type="component" value="Unassembled WGS sequence"/>
</dbReference>
<dbReference type="PANTHER" id="PTHR36512:SF3">
    <property type="entry name" value="BLR5678 PROTEIN"/>
    <property type="match status" value="1"/>
</dbReference>
<evidence type="ECO:0000313" key="2">
    <source>
        <dbReference type="EMBL" id="MBU2691749.1"/>
    </source>
</evidence>
<evidence type="ECO:0000313" key="3">
    <source>
        <dbReference type="Proteomes" id="UP000777784"/>
    </source>
</evidence>
<dbReference type="EMBL" id="JAHJDP010000074">
    <property type="protein sequence ID" value="MBU2691749.1"/>
    <property type="molecule type" value="Genomic_DNA"/>
</dbReference>
<dbReference type="AlphaFoldDB" id="A0A948W6P9"/>
<sequence>MHPHGDITDVPGIRVGHAQDPEALTGCTAILFPPDGAVAGMEQIGGAPGTRETDLLRTRHLVQKIHGLVFAGGSAFGLDAASGVVTYLESQGVGFPTGAARVPIVPSAVIYDLGIGDASIRPDAQMGRWAAERARGAEAGPLQQGNVGAGTGASVGKVLGKEWAMKGGEGSSSARLPNDVFVGALAVVNAFGDIIDRSTGEIVAGARNPSGDPPFVDTLSILRERTGMGELQFGRQGQKETPGTVLGLVAVNAQLTKEEANIIARMAVAGLARVIRPAFTLLDGDTVFAVSMGGARADTSTLGAVAAEVLADAVMQGVRQAKWAGDLPSCTDISRGGS</sequence>
<dbReference type="PANTHER" id="PTHR36512">
    <property type="entry name" value="D-AMINOPEPTIDASE"/>
    <property type="match status" value="1"/>
</dbReference>
<dbReference type="Gene3D" id="3.60.70.12">
    <property type="entry name" value="L-amino peptidase D-ALA esterase/amidase"/>
    <property type="match status" value="1"/>
</dbReference>
<organism evidence="2 3">
    <name type="scientific">Eiseniibacteriota bacterium</name>
    <dbReference type="NCBI Taxonomy" id="2212470"/>
    <lineage>
        <taxon>Bacteria</taxon>
        <taxon>Candidatus Eiseniibacteriota</taxon>
    </lineage>
</organism>
<dbReference type="InterPro" id="IPR016117">
    <property type="entry name" value="ArgJ-like_dom_sf"/>
</dbReference>
<dbReference type="Pfam" id="PF03576">
    <property type="entry name" value="Peptidase_S58"/>
    <property type="match status" value="1"/>
</dbReference>
<dbReference type="SUPFAM" id="SSF56266">
    <property type="entry name" value="DmpA/ArgJ-like"/>
    <property type="match status" value="1"/>
</dbReference>
<name>A0A948W6P9_UNCEI</name>
<evidence type="ECO:0000256" key="1">
    <source>
        <dbReference type="ARBA" id="ARBA00007068"/>
    </source>
</evidence>
<comment type="similarity">
    <text evidence="1">Belongs to the peptidase S58 family.</text>
</comment>
<reference evidence="2" key="1">
    <citation type="submission" date="2021-05" db="EMBL/GenBank/DDBJ databases">
        <title>Energy efficiency and biological interactions define the core microbiome of deep oligotrophic groundwater.</title>
        <authorList>
            <person name="Mehrshad M."/>
            <person name="Lopez-Fernandez M."/>
            <person name="Bell E."/>
            <person name="Bernier-Latmani R."/>
            <person name="Bertilsson S."/>
            <person name="Dopson M."/>
        </authorList>
    </citation>
    <scope>NUCLEOTIDE SEQUENCE</scope>
    <source>
        <strain evidence="2">Modern_marine.mb.64</strain>
    </source>
</reference>
<comment type="caution">
    <text evidence="2">The sequence shown here is derived from an EMBL/GenBank/DDBJ whole genome shotgun (WGS) entry which is preliminary data.</text>
</comment>